<keyword evidence="3" id="KW-1185">Reference proteome</keyword>
<name>A0A423WA07_CYTCH</name>
<dbReference type="EMBL" id="LJZO01000009">
    <property type="protein sequence ID" value="ROW00158.1"/>
    <property type="molecule type" value="Genomic_DNA"/>
</dbReference>
<gene>
    <name evidence="2" type="ORF">VSDG_03638</name>
</gene>
<evidence type="ECO:0000259" key="1">
    <source>
        <dbReference type="Pfam" id="PF20150"/>
    </source>
</evidence>
<dbReference type="Proteomes" id="UP000284375">
    <property type="component" value="Unassembled WGS sequence"/>
</dbReference>
<dbReference type="InterPro" id="IPR038883">
    <property type="entry name" value="AN11006-like"/>
</dbReference>
<reference evidence="2 3" key="1">
    <citation type="submission" date="2015-09" db="EMBL/GenBank/DDBJ databases">
        <title>Host preference determinants of Valsa canker pathogens revealed by comparative genomics.</title>
        <authorList>
            <person name="Yin Z."/>
            <person name="Huang L."/>
        </authorList>
    </citation>
    <scope>NUCLEOTIDE SEQUENCE [LARGE SCALE GENOMIC DNA]</scope>
    <source>
        <strain evidence="2 3">YSFL</strain>
    </source>
</reference>
<evidence type="ECO:0000313" key="3">
    <source>
        <dbReference type="Proteomes" id="UP000284375"/>
    </source>
</evidence>
<dbReference type="Pfam" id="PF20150">
    <property type="entry name" value="2EXR"/>
    <property type="match status" value="1"/>
</dbReference>
<dbReference type="PANTHER" id="PTHR42085:SF2">
    <property type="entry name" value="F-BOX DOMAIN-CONTAINING PROTEIN"/>
    <property type="match status" value="1"/>
</dbReference>
<dbReference type="AlphaFoldDB" id="A0A423WA07"/>
<accession>A0A423WA07</accession>
<dbReference type="OrthoDB" id="5245408at2759"/>
<organism evidence="2 3">
    <name type="scientific">Cytospora chrysosperma</name>
    <name type="common">Cytospora canker fungus</name>
    <name type="synonym">Sphaeria chrysosperma</name>
    <dbReference type="NCBI Taxonomy" id="252740"/>
    <lineage>
        <taxon>Eukaryota</taxon>
        <taxon>Fungi</taxon>
        <taxon>Dikarya</taxon>
        <taxon>Ascomycota</taxon>
        <taxon>Pezizomycotina</taxon>
        <taxon>Sordariomycetes</taxon>
        <taxon>Sordariomycetidae</taxon>
        <taxon>Diaporthales</taxon>
        <taxon>Cytosporaceae</taxon>
        <taxon>Cytospora</taxon>
    </lineage>
</organism>
<dbReference type="PANTHER" id="PTHR42085">
    <property type="entry name" value="F-BOX DOMAIN-CONTAINING PROTEIN"/>
    <property type="match status" value="1"/>
</dbReference>
<feature type="domain" description="2EXR" evidence="1">
    <location>
        <begin position="37"/>
        <end position="90"/>
    </location>
</feature>
<comment type="caution">
    <text evidence="2">The sequence shown here is derived from an EMBL/GenBank/DDBJ whole genome shotgun (WGS) entry which is preliminary data.</text>
</comment>
<proteinExistence type="predicted"/>
<protein>
    <recommendedName>
        <fullName evidence="1">2EXR domain-containing protein</fullName>
    </recommendedName>
</protein>
<dbReference type="InterPro" id="IPR045518">
    <property type="entry name" value="2EXR"/>
</dbReference>
<evidence type="ECO:0000313" key="2">
    <source>
        <dbReference type="EMBL" id="ROW00158.1"/>
    </source>
</evidence>
<sequence length="309" mass="35191">MAHITKDMHELAEELTALDISLVAPVSKLPQPFRLLDLPPEIRNMIYRKSLGKPQTWKLSSKSFEGSHLLPALTRVNKQVRAEALAVYYGENTLRIQITDKVDKPVSLHPTRAVAEAETEACLKFYRVLDRAFARGTGTPGLSIMSFLQRLDVVFYHQWDPYLQGFFVGRQQQFEVIRRADYLQMTFSLRQGADKHDDESTLIYEDRSGNKEGGDGKVGNELTDWKSYAAVNSALRRTMAKFGPICKKQDGDTIVEYGMLEVICPMHHLVGILWRCAKEWPDANCLVTFSWRKVQSPITVLSTAWQLRA</sequence>